<dbReference type="Pfam" id="PF03114">
    <property type="entry name" value="BAR"/>
    <property type="match status" value="1"/>
</dbReference>
<dbReference type="Proteomes" id="UP001591681">
    <property type="component" value="Unassembled WGS sequence"/>
</dbReference>
<dbReference type="Gene3D" id="2.30.30.40">
    <property type="entry name" value="SH3 Domains"/>
    <property type="match status" value="1"/>
</dbReference>
<evidence type="ECO:0000256" key="7">
    <source>
        <dbReference type="SAM" id="Coils"/>
    </source>
</evidence>
<feature type="compositionally biased region" description="Polar residues" evidence="8">
    <location>
        <begin position="319"/>
        <end position="346"/>
    </location>
</feature>
<evidence type="ECO:0000313" key="10">
    <source>
        <dbReference type="EMBL" id="KAL2090566.1"/>
    </source>
</evidence>
<evidence type="ECO:0000256" key="8">
    <source>
        <dbReference type="SAM" id="MobiDB-lite"/>
    </source>
</evidence>
<dbReference type="GO" id="GO:0005737">
    <property type="term" value="C:cytoplasm"/>
    <property type="evidence" value="ECO:0007669"/>
    <property type="project" value="UniProtKB-SubCell"/>
</dbReference>
<reference evidence="10 11" key="1">
    <citation type="submission" date="2024-09" db="EMBL/GenBank/DDBJ databases">
        <title>A chromosome-level genome assembly of Gray's grenadier anchovy, Coilia grayii.</title>
        <authorList>
            <person name="Fu Z."/>
        </authorList>
    </citation>
    <scope>NUCLEOTIDE SEQUENCE [LARGE SCALE GENOMIC DNA]</scope>
    <source>
        <strain evidence="10">G4</strain>
        <tissue evidence="10">Muscle</tissue>
    </source>
</reference>
<comment type="subcellular location">
    <subcellularLocation>
        <location evidence="2">Cytoplasm</location>
    </subcellularLocation>
    <subcellularLocation>
        <location evidence="1">Endomembrane system</location>
    </subcellularLocation>
</comment>
<dbReference type="CDD" id="cd07612">
    <property type="entry name" value="BAR_Bin2"/>
    <property type="match status" value="1"/>
</dbReference>
<keyword evidence="4" id="KW-0963">Cytoplasm</keyword>
<dbReference type="SUPFAM" id="SSF103657">
    <property type="entry name" value="BAR/IMD domain-like"/>
    <property type="match status" value="1"/>
</dbReference>
<evidence type="ECO:0000256" key="3">
    <source>
        <dbReference type="ARBA" id="ARBA00022443"/>
    </source>
</evidence>
<sequence>MADSKAVGNLGGNIGAGAGIFAKRVQKSFSRAQEKVWQKLGKSIETRDQQFEQCSLNLTKQQADGAKLFKDVKAYYNAVKVMHETSKRLSQTLQSVYESDWHGREDIPVIMESEDLLWNDYEEKLNDQIMRTMENYTSQFPDVRERVAKRGRKLVDYDSARHQLEALQSAKKRDEAKIAKAEEEFNSAQSIFEDINKELREELPQLYQSRIGCYVTVFQNLSNLRDVFYKEMSVLNHDLYNVMKKLDTQHSGSTFIVKGLNSTKSKKRKSLVISAPIPCNTAFPSNHHGSAPSTPQRMASTSEDGGVATDATPGEAAGQTESASDLESVSLTDSDTPSTHRLSVSSEGDVPRTAAPAGENGHQGAEAQTEAGTSEQQDDARRSMDVSDARRSMDVSDARRSMDVSDARLSIGVSDVQVVVAGGEAPKSPGVEKPKRPPLPTARLSLTPPDSTPAPPADTPTASSEQQQNVEEEEEKEEEEEEEEEQQSHMDATESPTAAAAAAGTPAALEECEAKEQTTETTKVPVPPSATGVDYTKPPGFLYRSRALETQESDDDLLLVFEKDDIILVFHDYEEKPEGSVWGVREEDWIKHQDLVLLSGTVMENLIQRLDAD</sequence>
<feature type="compositionally biased region" description="Low complexity" evidence="8">
    <location>
        <begin position="496"/>
        <end position="508"/>
    </location>
</feature>
<protein>
    <recommendedName>
        <fullName evidence="9">BAR domain-containing protein</fullName>
    </recommendedName>
</protein>
<comment type="caution">
    <text evidence="10">The sequence shown here is derived from an EMBL/GenBank/DDBJ whole genome shotgun (WGS) entry which is preliminary data.</text>
</comment>
<dbReference type="InterPro" id="IPR003005">
    <property type="entry name" value="Amphiphysin"/>
</dbReference>
<keyword evidence="6" id="KW-0472">Membrane</keyword>
<dbReference type="AlphaFoldDB" id="A0ABD1JUI9"/>
<evidence type="ECO:0000256" key="1">
    <source>
        <dbReference type="ARBA" id="ARBA00004308"/>
    </source>
</evidence>
<dbReference type="InterPro" id="IPR027267">
    <property type="entry name" value="AH/BAR_dom_sf"/>
</dbReference>
<dbReference type="PRINTS" id="PR01251">
    <property type="entry name" value="AMPHIPHYSIN"/>
</dbReference>
<keyword evidence="3" id="KW-0728">SH3 domain</keyword>
<keyword evidence="11" id="KW-1185">Reference proteome</keyword>
<name>A0ABD1JUI9_9TELE</name>
<evidence type="ECO:0000256" key="6">
    <source>
        <dbReference type="ARBA" id="ARBA00023136"/>
    </source>
</evidence>
<dbReference type="PANTHER" id="PTHR46514">
    <property type="entry name" value="AMPHIPHYSIN"/>
    <property type="match status" value="1"/>
</dbReference>
<feature type="compositionally biased region" description="Polar residues" evidence="8">
    <location>
        <begin position="282"/>
        <end position="303"/>
    </location>
</feature>
<dbReference type="SMART" id="SM00721">
    <property type="entry name" value="BAR"/>
    <property type="match status" value="1"/>
</dbReference>
<gene>
    <name evidence="10" type="ORF">ACEWY4_012829</name>
</gene>
<accession>A0ABD1JUI9</accession>
<feature type="compositionally biased region" description="Acidic residues" evidence="8">
    <location>
        <begin position="470"/>
        <end position="485"/>
    </location>
</feature>
<dbReference type="Gene3D" id="1.20.1270.60">
    <property type="entry name" value="Arfaptin homology (AH) domain/BAR domain"/>
    <property type="match status" value="1"/>
</dbReference>
<feature type="compositionally biased region" description="Low complexity" evidence="8">
    <location>
        <begin position="459"/>
        <end position="469"/>
    </location>
</feature>
<evidence type="ECO:0000313" key="11">
    <source>
        <dbReference type="Proteomes" id="UP001591681"/>
    </source>
</evidence>
<feature type="compositionally biased region" description="Basic and acidic residues" evidence="8">
    <location>
        <begin position="378"/>
        <end position="406"/>
    </location>
</feature>
<evidence type="ECO:0000256" key="4">
    <source>
        <dbReference type="ARBA" id="ARBA00022490"/>
    </source>
</evidence>
<dbReference type="PROSITE" id="PS51021">
    <property type="entry name" value="BAR"/>
    <property type="match status" value="1"/>
</dbReference>
<keyword evidence="5 7" id="KW-0175">Coiled coil</keyword>
<dbReference type="InterPro" id="IPR004148">
    <property type="entry name" value="BAR_dom"/>
</dbReference>
<evidence type="ECO:0000256" key="2">
    <source>
        <dbReference type="ARBA" id="ARBA00004496"/>
    </source>
</evidence>
<feature type="coiled-coil region" evidence="7">
    <location>
        <begin position="157"/>
        <end position="198"/>
    </location>
</feature>
<dbReference type="EMBL" id="JBHFQA010000011">
    <property type="protein sequence ID" value="KAL2090566.1"/>
    <property type="molecule type" value="Genomic_DNA"/>
</dbReference>
<evidence type="ECO:0000256" key="5">
    <source>
        <dbReference type="ARBA" id="ARBA00023054"/>
    </source>
</evidence>
<dbReference type="InterPro" id="IPR046984">
    <property type="entry name" value="BAR_Bin2"/>
</dbReference>
<feature type="domain" description="BAR" evidence="9">
    <location>
        <begin position="36"/>
        <end position="252"/>
    </location>
</feature>
<dbReference type="GO" id="GO:0012505">
    <property type="term" value="C:endomembrane system"/>
    <property type="evidence" value="ECO:0007669"/>
    <property type="project" value="UniProtKB-SubCell"/>
</dbReference>
<dbReference type="FunFam" id="1.20.1270.60:FF:000013">
    <property type="entry name" value="Amphiphysin isoform 2"/>
    <property type="match status" value="1"/>
</dbReference>
<dbReference type="PANTHER" id="PTHR46514:SF1">
    <property type="entry name" value="BRIDGING INTEGRATOR 2"/>
    <property type="match status" value="1"/>
</dbReference>
<feature type="region of interest" description="Disordered" evidence="8">
    <location>
        <begin position="279"/>
        <end position="539"/>
    </location>
</feature>
<evidence type="ECO:0000259" key="9">
    <source>
        <dbReference type="PROSITE" id="PS51021"/>
    </source>
</evidence>
<proteinExistence type="predicted"/>
<organism evidence="10 11">
    <name type="scientific">Coilia grayii</name>
    <name type="common">Gray's grenadier anchovy</name>
    <dbReference type="NCBI Taxonomy" id="363190"/>
    <lineage>
        <taxon>Eukaryota</taxon>
        <taxon>Metazoa</taxon>
        <taxon>Chordata</taxon>
        <taxon>Craniata</taxon>
        <taxon>Vertebrata</taxon>
        <taxon>Euteleostomi</taxon>
        <taxon>Actinopterygii</taxon>
        <taxon>Neopterygii</taxon>
        <taxon>Teleostei</taxon>
        <taxon>Clupei</taxon>
        <taxon>Clupeiformes</taxon>
        <taxon>Clupeoidei</taxon>
        <taxon>Engraulidae</taxon>
        <taxon>Coilinae</taxon>
        <taxon>Coilia</taxon>
    </lineage>
</organism>